<dbReference type="Pfam" id="PF03717">
    <property type="entry name" value="PBP_dimer"/>
    <property type="match status" value="1"/>
</dbReference>
<accession>A0A2Z2KRG3</accession>
<evidence type="ECO:0000313" key="8">
    <source>
        <dbReference type="Proteomes" id="UP000249890"/>
    </source>
</evidence>
<organism evidence="7 8">
    <name type="scientific">Paenibacillus donghaensis</name>
    <dbReference type="NCBI Taxonomy" id="414771"/>
    <lineage>
        <taxon>Bacteria</taxon>
        <taxon>Bacillati</taxon>
        <taxon>Bacillota</taxon>
        <taxon>Bacilli</taxon>
        <taxon>Bacillales</taxon>
        <taxon>Paenibacillaceae</taxon>
        <taxon>Paenibacillus</taxon>
    </lineage>
</organism>
<protein>
    <recommendedName>
        <fullName evidence="9">Penicillin-binding protein</fullName>
    </recommendedName>
</protein>
<dbReference type="GO" id="GO:0008658">
    <property type="term" value="F:penicillin binding"/>
    <property type="evidence" value="ECO:0007669"/>
    <property type="project" value="InterPro"/>
</dbReference>
<dbReference type="PANTHER" id="PTHR30627">
    <property type="entry name" value="PEPTIDOGLYCAN D,D-TRANSPEPTIDASE"/>
    <property type="match status" value="1"/>
</dbReference>
<evidence type="ECO:0000259" key="6">
    <source>
        <dbReference type="Pfam" id="PF05223"/>
    </source>
</evidence>
<dbReference type="Proteomes" id="UP000249890">
    <property type="component" value="Chromosome"/>
</dbReference>
<dbReference type="Pfam" id="PF05223">
    <property type="entry name" value="MecA_N"/>
    <property type="match status" value="1"/>
</dbReference>
<dbReference type="SUPFAM" id="SSF56601">
    <property type="entry name" value="beta-lactamase/transpeptidase-like"/>
    <property type="match status" value="1"/>
</dbReference>
<feature type="domain" description="NTF2-like N-terminal transpeptidase" evidence="6">
    <location>
        <begin position="34"/>
        <end position="155"/>
    </location>
</feature>
<name>A0A2Z2KRG3_9BACL</name>
<dbReference type="GO" id="GO:0071555">
    <property type="term" value="P:cell wall organization"/>
    <property type="evidence" value="ECO:0007669"/>
    <property type="project" value="TreeGrafter"/>
</dbReference>
<dbReference type="EMBL" id="CP021780">
    <property type="protein sequence ID" value="ASA23011.1"/>
    <property type="molecule type" value="Genomic_DNA"/>
</dbReference>
<dbReference type="RefSeq" id="WP_087917008.1">
    <property type="nucleotide sequence ID" value="NZ_CP021780.1"/>
</dbReference>
<feature type="domain" description="Penicillin-binding protein dimerisation" evidence="5">
    <location>
        <begin position="163"/>
        <end position="330"/>
    </location>
</feature>
<dbReference type="InterPro" id="IPR001460">
    <property type="entry name" value="PCN-bd_Tpept"/>
</dbReference>
<dbReference type="SUPFAM" id="SSF56519">
    <property type="entry name" value="Penicillin binding protein dimerisation domain"/>
    <property type="match status" value="1"/>
</dbReference>
<keyword evidence="8" id="KW-1185">Reference proteome</keyword>
<dbReference type="InterPro" id="IPR036138">
    <property type="entry name" value="PBP_dimer_sf"/>
</dbReference>
<evidence type="ECO:0000256" key="1">
    <source>
        <dbReference type="ARBA" id="ARBA00004370"/>
    </source>
</evidence>
<dbReference type="Gene3D" id="3.90.1310.10">
    <property type="entry name" value="Penicillin-binding protein 2a (Domain 2)"/>
    <property type="match status" value="1"/>
</dbReference>
<evidence type="ECO:0008006" key="9">
    <source>
        <dbReference type="Google" id="ProtNLM"/>
    </source>
</evidence>
<dbReference type="GO" id="GO:0046677">
    <property type="term" value="P:response to antibiotic"/>
    <property type="evidence" value="ECO:0007669"/>
    <property type="project" value="InterPro"/>
</dbReference>
<sequence>MRRRSIIIGTLLVLVLAGGLGLYLYMNQEEEEKPEVTLQKYVSSLQQQDFASLYSLMSQQSLEQSGLTPEQFKEKYKVIFEGMKAGGIEVKMGELVKLEDQPIYTVDYSVRMNTFVGELSKSYTLNMVQQQEEAGTSWRIDWLPSLILPEMVKGDKVRVKVLQPERGNIVDKDDYSLAGKGSVMEWGIVPGKLVPRDSTLPEAEAKAASIAAISEHYKVSVEVIEKALAQKWVKPEYFVPIAVTDDSLIPVELNGVSIQSKQVRAYPLGEAGAQLIGYIRQVTAEDLEKDKEGYYTAQDWIGRAGLEQSLEKQLRGEKGGLIEIVDEAGTSKSVVLRKDAVDGQNIRLSISSRVQRELYQTLASSGDAGAAVLMDSVSGGLLALVSAPAYDPNLMVNGLSQAQWDSYSKNPNLPFTNRFTNRYAPGSVFKAITAAAGLTENVTTVDKVHQIQGKQWRKDASWGGYYVTRVKDLANVTMNDALVYSDNIYFAQEALEMGNDRFIAGIEKFGFGSNFGLDALYLKASQIANKDHLKLDSEVLLADTAYGQGEMLMSPIHIAAAFTPFSNQGKLVNPVLLLAGGQGTAAAGQPILTPEVSQTVRDSLIQVVENPGGTAHALSEVPYKLAAKTGTAELKQAKGEQGQENGFVAVFDTESPSFILSMVIEKVNGRGGSHYVVDKLKPFLTELPGYLARP</sequence>
<evidence type="ECO:0000259" key="5">
    <source>
        <dbReference type="Pfam" id="PF03717"/>
    </source>
</evidence>
<dbReference type="AlphaFoldDB" id="A0A2Z2KRG3"/>
<evidence type="ECO:0000259" key="4">
    <source>
        <dbReference type="Pfam" id="PF00905"/>
    </source>
</evidence>
<reference evidence="7 8" key="1">
    <citation type="submission" date="2017-06" db="EMBL/GenBank/DDBJ databases">
        <title>Complete genome sequence of Paenibacillus donghaensis KCTC 13049T isolated from East Sea sediment, South Korea.</title>
        <authorList>
            <person name="Jung B.K."/>
            <person name="Hong S.-J."/>
            <person name="Shin J.-H."/>
        </authorList>
    </citation>
    <scope>NUCLEOTIDE SEQUENCE [LARGE SCALE GENOMIC DNA]</scope>
    <source>
        <strain evidence="7 8">KCTC 13049</strain>
    </source>
</reference>
<dbReference type="PANTHER" id="PTHR30627:SF25">
    <property type="entry name" value="PENICILLIN-BINDING PROTEIN 3"/>
    <property type="match status" value="1"/>
</dbReference>
<evidence type="ECO:0000256" key="2">
    <source>
        <dbReference type="ARBA" id="ARBA00007171"/>
    </source>
</evidence>
<dbReference type="GO" id="GO:0005886">
    <property type="term" value="C:plasma membrane"/>
    <property type="evidence" value="ECO:0007669"/>
    <property type="project" value="TreeGrafter"/>
</dbReference>
<dbReference type="SUPFAM" id="SSF54427">
    <property type="entry name" value="NTF2-like"/>
    <property type="match status" value="1"/>
</dbReference>
<dbReference type="Gene3D" id="3.30.1390.30">
    <property type="entry name" value="Penicillin-binding protein 2a, domain 3"/>
    <property type="match status" value="1"/>
</dbReference>
<dbReference type="InterPro" id="IPR005311">
    <property type="entry name" value="PBP_dimer"/>
</dbReference>
<feature type="domain" description="Penicillin-binding protein transpeptidase" evidence="4">
    <location>
        <begin position="369"/>
        <end position="675"/>
    </location>
</feature>
<evidence type="ECO:0000256" key="3">
    <source>
        <dbReference type="ARBA" id="ARBA00023136"/>
    </source>
</evidence>
<proteinExistence type="inferred from homology"/>
<dbReference type="Gene3D" id="3.40.710.10">
    <property type="entry name" value="DD-peptidase/beta-lactamase superfamily"/>
    <property type="match status" value="1"/>
</dbReference>
<dbReference type="Gene3D" id="3.10.450.100">
    <property type="entry name" value="NTF2-like, domain 1"/>
    <property type="match status" value="1"/>
</dbReference>
<dbReference type="KEGG" id="pdh:B9T62_20700"/>
<dbReference type="GO" id="GO:0071972">
    <property type="term" value="F:peptidoglycan L,D-transpeptidase activity"/>
    <property type="evidence" value="ECO:0007669"/>
    <property type="project" value="TreeGrafter"/>
</dbReference>
<evidence type="ECO:0000313" key="7">
    <source>
        <dbReference type="EMBL" id="ASA23011.1"/>
    </source>
</evidence>
<comment type="similarity">
    <text evidence="2">Belongs to the transpeptidase family.</text>
</comment>
<gene>
    <name evidence="7" type="ORF">B9T62_20700</name>
</gene>
<dbReference type="InterPro" id="IPR007887">
    <property type="entry name" value="MecA_N"/>
</dbReference>
<dbReference type="Pfam" id="PF00905">
    <property type="entry name" value="Transpeptidase"/>
    <property type="match status" value="1"/>
</dbReference>
<dbReference type="OrthoDB" id="9766847at2"/>
<comment type="subcellular location">
    <subcellularLocation>
        <location evidence="1">Membrane</location>
    </subcellularLocation>
</comment>
<dbReference type="InterPro" id="IPR032710">
    <property type="entry name" value="NTF2-like_dom_sf"/>
</dbReference>
<keyword evidence="3" id="KW-0472">Membrane</keyword>
<dbReference type="InterPro" id="IPR050515">
    <property type="entry name" value="Beta-lactam/transpept"/>
</dbReference>
<dbReference type="InterPro" id="IPR012338">
    <property type="entry name" value="Beta-lactam/transpept-like"/>
</dbReference>